<dbReference type="AlphaFoldDB" id="A0A9D7SXQ2"/>
<organism evidence="1 2">
    <name type="scientific">Candidatus Opimibacter skivensis</name>
    <dbReference type="NCBI Taxonomy" id="2982028"/>
    <lineage>
        <taxon>Bacteria</taxon>
        <taxon>Pseudomonadati</taxon>
        <taxon>Bacteroidota</taxon>
        <taxon>Saprospiria</taxon>
        <taxon>Saprospirales</taxon>
        <taxon>Saprospiraceae</taxon>
        <taxon>Candidatus Opimibacter</taxon>
    </lineage>
</organism>
<proteinExistence type="predicted"/>
<sequence>MAEPKVTMRTPPTTQTQRPFIQRGVTLKVGADKVQRGARQWQTNAGEWYARSGKVPDAVYNFIDAAAKDLAAATRDWANFLKGKGRNRVTDKLIFDATRRVENVMFLSHALENLSHNPNFIDANGRRFIYEYIAAKTAGVTPFLLPPELIPAAKKVGLVIFAEASGAPKQPAVLKANADGVAQWLRAPEKPFTKTPGTQYIAVPVFQRSG</sequence>
<comment type="caution">
    <text evidence="1">The sequence shown here is derived from an EMBL/GenBank/DDBJ whole genome shotgun (WGS) entry which is preliminary data.</text>
</comment>
<gene>
    <name evidence="1" type="ORF">IPP15_16060</name>
</gene>
<reference evidence="1 2" key="1">
    <citation type="submission" date="2020-10" db="EMBL/GenBank/DDBJ databases">
        <title>Connecting structure to function with the recovery of over 1000 high-quality activated sludge metagenome-assembled genomes encoding full-length rRNA genes using long-read sequencing.</title>
        <authorList>
            <person name="Singleton C.M."/>
            <person name="Petriglieri F."/>
            <person name="Kristensen J.M."/>
            <person name="Kirkegaard R.H."/>
            <person name="Michaelsen T.Y."/>
            <person name="Andersen M.H."/>
            <person name="Karst S.M."/>
            <person name="Dueholm M.S."/>
            <person name="Nielsen P.H."/>
            <person name="Albertsen M."/>
        </authorList>
    </citation>
    <scope>NUCLEOTIDE SEQUENCE [LARGE SCALE GENOMIC DNA]</scope>
    <source>
        <strain evidence="1">Ribe_18-Q3-R11-54_MAXAC.273</strain>
    </source>
</reference>
<accession>A0A9D7SXQ2</accession>
<evidence type="ECO:0000313" key="2">
    <source>
        <dbReference type="Proteomes" id="UP000808337"/>
    </source>
</evidence>
<dbReference type="Proteomes" id="UP000808337">
    <property type="component" value="Unassembled WGS sequence"/>
</dbReference>
<evidence type="ECO:0000313" key="1">
    <source>
        <dbReference type="EMBL" id="MBK9983857.1"/>
    </source>
</evidence>
<protein>
    <submittedName>
        <fullName evidence="1">Uncharacterized protein</fullName>
    </submittedName>
</protein>
<name>A0A9D7SXQ2_9BACT</name>
<dbReference type="EMBL" id="JADKGY010000028">
    <property type="protein sequence ID" value="MBK9983857.1"/>
    <property type="molecule type" value="Genomic_DNA"/>
</dbReference>